<proteinExistence type="predicted"/>
<accession>A0A162P654</accession>
<protein>
    <submittedName>
        <fullName evidence="1">Uncharacterized protein</fullName>
    </submittedName>
</protein>
<evidence type="ECO:0000313" key="4">
    <source>
        <dbReference type="Proteomes" id="UP000185680"/>
    </source>
</evidence>
<sequence length="111" mass="12488">MRWIKPSLRNSISALLSSEARQSSPEALEPVRLAMLNVLGREGAVLNPRLHERLMYLHDAHALWYARSDVVATLCKLHGEAHAVSKVHEITPLFRGLLPKSLTETARMQRA</sequence>
<dbReference type="Proteomes" id="UP000185680">
    <property type="component" value="Chromosome"/>
</dbReference>
<dbReference type="EMBL" id="CP017476">
    <property type="protein sequence ID" value="AOW13425.1"/>
    <property type="molecule type" value="Genomic_DNA"/>
</dbReference>
<gene>
    <name evidence="1" type="ORF">LPB072_11760</name>
    <name evidence="2" type="ORF">LPB72_10380</name>
</gene>
<keyword evidence="3" id="KW-1185">Reference proteome</keyword>
<evidence type="ECO:0000313" key="2">
    <source>
        <dbReference type="EMBL" id="OAD41714.1"/>
    </source>
</evidence>
<dbReference type="KEGG" id="hyl:LPB072_11760"/>
<evidence type="ECO:0000313" key="3">
    <source>
        <dbReference type="Proteomes" id="UP000185657"/>
    </source>
</evidence>
<reference evidence="1 4" key="2">
    <citation type="submission" date="2016-10" db="EMBL/GenBank/DDBJ databases">
        <title>Hydorgenophaga sp. LPB0072 isolated from gastropod.</title>
        <authorList>
            <person name="Kim E."/>
            <person name="Yi H."/>
        </authorList>
    </citation>
    <scope>NUCLEOTIDE SEQUENCE [LARGE SCALE GENOMIC DNA]</scope>
    <source>
        <strain evidence="1 4">LPB0072</strain>
    </source>
</reference>
<dbReference type="Proteomes" id="UP000185657">
    <property type="component" value="Unassembled WGS sequence"/>
</dbReference>
<reference evidence="2 3" key="1">
    <citation type="submission" date="2016-02" db="EMBL/GenBank/DDBJ databases">
        <title>Draft genome sequence of Hydrogenophaga sp. LPB0072.</title>
        <authorList>
            <person name="Shin S.-K."/>
            <person name="Yi H."/>
        </authorList>
    </citation>
    <scope>NUCLEOTIDE SEQUENCE [LARGE SCALE GENOMIC DNA]</scope>
    <source>
        <strain evidence="2 3">LPB0072</strain>
    </source>
</reference>
<dbReference type="EMBL" id="LVWD01000013">
    <property type="protein sequence ID" value="OAD41714.1"/>
    <property type="molecule type" value="Genomic_DNA"/>
</dbReference>
<organism evidence="1 4">
    <name type="scientific">Hydrogenophaga crassostreae</name>
    <dbReference type="NCBI Taxonomy" id="1763535"/>
    <lineage>
        <taxon>Bacteria</taxon>
        <taxon>Pseudomonadati</taxon>
        <taxon>Pseudomonadota</taxon>
        <taxon>Betaproteobacteria</taxon>
        <taxon>Burkholderiales</taxon>
        <taxon>Comamonadaceae</taxon>
        <taxon>Hydrogenophaga</taxon>
    </lineage>
</organism>
<name>A0A162P654_9BURK</name>
<dbReference type="AlphaFoldDB" id="A0A162P654"/>
<evidence type="ECO:0000313" key="1">
    <source>
        <dbReference type="EMBL" id="AOW13425.1"/>
    </source>
</evidence>